<sequence>MLRQRFNDFFNVGKGEGLEGILAEQGKKARDMAEDLKRLRNDVARIDVMAETSIQKVGMVRFNPFDDTGGDQSFAVALLDSVDNGIAVSSLHSREGTRIYAKQIIKGESRNHLTEEEREAIRRAIARE</sequence>
<name>A0A1G2PU46_9BACT</name>
<proteinExistence type="predicted"/>
<dbReference type="InterPro" id="IPR027981">
    <property type="entry name" value="DUF4446"/>
</dbReference>
<dbReference type="AlphaFoldDB" id="A0A1G2PU46"/>
<dbReference type="Proteomes" id="UP000176951">
    <property type="component" value="Unassembled WGS sequence"/>
</dbReference>
<reference evidence="1 2" key="1">
    <citation type="journal article" date="2016" name="Nat. Commun.">
        <title>Thousands of microbial genomes shed light on interconnected biogeochemical processes in an aquifer system.</title>
        <authorList>
            <person name="Anantharaman K."/>
            <person name="Brown C.T."/>
            <person name="Hug L.A."/>
            <person name="Sharon I."/>
            <person name="Castelle C.J."/>
            <person name="Probst A.J."/>
            <person name="Thomas B.C."/>
            <person name="Singh A."/>
            <person name="Wilkins M.J."/>
            <person name="Karaoz U."/>
            <person name="Brodie E.L."/>
            <person name="Williams K.H."/>
            <person name="Hubbard S.S."/>
            <person name="Banfield J.F."/>
        </authorList>
    </citation>
    <scope>NUCLEOTIDE SEQUENCE [LARGE SCALE GENOMIC DNA]</scope>
</reference>
<evidence type="ECO:0008006" key="3">
    <source>
        <dbReference type="Google" id="ProtNLM"/>
    </source>
</evidence>
<comment type="caution">
    <text evidence="1">The sequence shown here is derived from an EMBL/GenBank/DDBJ whole genome shotgun (WGS) entry which is preliminary data.</text>
</comment>
<accession>A0A1G2PU46</accession>
<organism evidence="1 2">
    <name type="scientific">Candidatus Terrybacteria bacterium RIFCSPLOWO2_01_FULL_40_23</name>
    <dbReference type="NCBI Taxonomy" id="1802366"/>
    <lineage>
        <taxon>Bacteria</taxon>
        <taxon>Candidatus Terryibacteriota</taxon>
    </lineage>
</organism>
<evidence type="ECO:0000313" key="2">
    <source>
        <dbReference type="Proteomes" id="UP000176951"/>
    </source>
</evidence>
<protein>
    <recommendedName>
        <fullName evidence="3">DUF4446 domain-containing protein</fullName>
    </recommendedName>
</protein>
<dbReference type="EMBL" id="MHSW01000018">
    <property type="protein sequence ID" value="OHA51837.1"/>
    <property type="molecule type" value="Genomic_DNA"/>
</dbReference>
<gene>
    <name evidence="1" type="ORF">A3A97_00260</name>
</gene>
<evidence type="ECO:0000313" key="1">
    <source>
        <dbReference type="EMBL" id="OHA51837.1"/>
    </source>
</evidence>
<dbReference type="Pfam" id="PF14584">
    <property type="entry name" value="DUF4446"/>
    <property type="match status" value="1"/>
</dbReference>